<dbReference type="SUPFAM" id="SSF103190">
    <property type="entry name" value="Sensory domain-like"/>
    <property type="match status" value="2"/>
</dbReference>
<comment type="subcellular location">
    <subcellularLocation>
        <location evidence="2">Cell membrane</location>
        <topology evidence="2">Multi-pass membrane protein</topology>
    </subcellularLocation>
</comment>
<dbReference type="InterPro" id="IPR029151">
    <property type="entry name" value="Sensor-like_sf"/>
</dbReference>
<keyword evidence="12" id="KW-0902">Two-component regulatory system</keyword>
<dbReference type="GO" id="GO:0000155">
    <property type="term" value="F:phosphorelay sensor kinase activity"/>
    <property type="evidence" value="ECO:0007669"/>
    <property type="project" value="InterPro"/>
</dbReference>
<evidence type="ECO:0000256" key="12">
    <source>
        <dbReference type="ARBA" id="ARBA00023012"/>
    </source>
</evidence>
<dbReference type="Gene3D" id="3.30.450.20">
    <property type="entry name" value="PAS domain"/>
    <property type="match status" value="4"/>
</dbReference>
<dbReference type="InterPro" id="IPR001610">
    <property type="entry name" value="PAC"/>
</dbReference>
<evidence type="ECO:0000259" key="15">
    <source>
        <dbReference type="PROSITE" id="PS50112"/>
    </source>
</evidence>
<evidence type="ECO:0000256" key="1">
    <source>
        <dbReference type="ARBA" id="ARBA00000085"/>
    </source>
</evidence>
<dbReference type="PANTHER" id="PTHR43304:SF1">
    <property type="entry name" value="PAC DOMAIN-CONTAINING PROTEIN"/>
    <property type="match status" value="1"/>
</dbReference>
<dbReference type="InterPro" id="IPR036890">
    <property type="entry name" value="HATPase_C_sf"/>
</dbReference>
<dbReference type="AlphaFoldDB" id="A0A1E3X3C9"/>
<dbReference type="CDD" id="cd00082">
    <property type="entry name" value="HisKA"/>
    <property type="match status" value="1"/>
</dbReference>
<dbReference type="PATRIC" id="fig|1872076.5.peg.5801"/>
<proteinExistence type="predicted"/>
<dbReference type="SMART" id="SM00387">
    <property type="entry name" value="HATPase_c"/>
    <property type="match status" value="1"/>
</dbReference>
<dbReference type="CDD" id="cd00130">
    <property type="entry name" value="PAS"/>
    <property type="match status" value="2"/>
</dbReference>
<dbReference type="InterPro" id="IPR005467">
    <property type="entry name" value="His_kinase_dom"/>
</dbReference>
<dbReference type="SMART" id="SM00091">
    <property type="entry name" value="PAS"/>
    <property type="match status" value="2"/>
</dbReference>
<evidence type="ECO:0000256" key="6">
    <source>
        <dbReference type="ARBA" id="ARBA00022679"/>
    </source>
</evidence>
<dbReference type="Pfam" id="PF13426">
    <property type="entry name" value="PAS_9"/>
    <property type="match status" value="1"/>
</dbReference>
<dbReference type="Pfam" id="PF02518">
    <property type="entry name" value="HATPase_c"/>
    <property type="match status" value="1"/>
</dbReference>
<evidence type="ECO:0000259" key="14">
    <source>
        <dbReference type="PROSITE" id="PS50109"/>
    </source>
</evidence>
<keyword evidence="10" id="KW-0067">ATP-binding</keyword>
<dbReference type="InterPro" id="IPR003594">
    <property type="entry name" value="HATPase_dom"/>
</dbReference>
<feature type="domain" description="PAS" evidence="15">
    <location>
        <begin position="651"/>
        <end position="721"/>
    </location>
</feature>
<keyword evidence="7 13" id="KW-0812">Transmembrane</keyword>
<evidence type="ECO:0000256" key="7">
    <source>
        <dbReference type="ARBA" id="ARBA00022692"/>
    </source>
</evidence>
<feature type="domain" description="PAS" evidence="15">
    <location>
        <begin position="775"/>
        <end position="821"/>
    </location>
</feature>
<dbReference type="SUPFAM" id="SSF47384">
    <property type="entry name" value="Homodimeric domain of signal transducing histidine kinase"/>
    <property type="match status" value="1"/>
</dbReference>
<protein>
    <recommendedName>
        <fullName evidence="3">histidine kinase</fullName>
        <ecNumber evidence="3">2.7.13.3</ecNumber>
    </recommendedName>
</protein>
<dbReference type="InterPro" id="IPR003661">
    <property type="entry name" value="HisK_dim/P_dom"/>
</dbReference>
<keyword evidence="4" id="KW-1003">Cell membrane</keyword>
<organism evidence="18 19">
    <name type="scientific">Candidatus Scalindua rubra</name>
    <dbReference type="NCBI Taxonomy" id="1872076"/>
    <lineage>
        <taxon>Bacteria</taxon>
        <taxon>Pseudomonadati</taxon>
        <taxon>Planctomycetota</taxon>
        <taxon>Candidatus Brocadiia</taxon>
        <taxon>Candidatus Brocadiales</taxon>
        <taxon>Candidatus Scalinduaceae</taxon>
        <taxon>Candidatus Scalindua</taxon>
    </lineage>
</organism>
<evidence type="ECO:0000313" key="19">
    <source>
        <dbReference type="Proteomes" id="UP000094056"/>
    </source>
</evidence>
<evidence type="ECO:0000256" key="10">
    <source>
        <dbReference type="ARBA" id="ARBA00022840"/>
    </source>
</evidence>
<dbReference type="PROSITE" id="PS50109">
    <property type="entry name" value="HIS_KIN"/>
    <property type="match status" value="1"/>
</dbReference>
<dbReference type="Gene3D" id="6.10.340.10">
    <property type="match status" value="1"/>
</dbReference>
<keyword evidence="11 13" id="KW-1133">Transmembrane helix</keyword>
<dbReference type="InterPro" id="IPR004358">
    <property type="entry name" value="Sig_transdc_His_kin-like_C"/>
</dbReference>
<dbReference type="InterPro" id="IPR000700">
    <property type="entry name" value="PAS-assoc_C"/>
</dbReference>
<keyword evidence="8" id="KW-0547">Nucleotide-binding</keyword>
<dbReference type="InterPro" id="IPR052162">
    <property type="entry name" value="Sensor_kinase/Photoreceptor"/>
</dbReference>
<dbReference type="Gene3D" id="1.10.287.130">
    <property type="match status" value="1"/>
</dbReference>
<comment type="caution">
    <text evidence="18">The sequence shown here is derived from an EMBL/GenBank/DDBJ whole genome shotgun (WGS) entry which is preliminary data.</text>
</comment>
<dbReference type="PROSITE" id="PS50113">
    <property type="entry name" value="PAC"/>
    <property type="match status" value="2"/>
</dbReference>
<keyword evidence="13" id="KW-0472">Membrane</keyword>
<dbReference type="Gene3D" id="3.30.565.10">
    <property type="entry name" value="Histidine kinase-like ATPase, C-terminal domain"/>
    <property type="match status" value="1"/>
</dbReference>
<evidence type="ECO:0000256" key="11">
    <source>
        <dbReference type="ARBA" id="ARBA00022989"/>
    </source>
</evidence>
<keyword evidence="6" id="KW-0808">Transferase</keyword>
<feature type="domain" description="PAC" evidence="16">
    <location>
        <begin position="725"/>
        <end position="778"/>
    </location>
</feature>
<dbReference type="PRINTS" id="PR00344">
    <property type="entry name" value="BCTRLSENSOR"/>
</dbReference>
<feature type="domain" description="HAMP" evidence="17">
    <location>
        <begin position="594"/>
        <end position="646"/>
    </location>
</feature>
<comment type="catalytic activity">
    <reaction evidence="1">
        <text>ATP + protein L-histidine = ADP + protein N-phospho-L-histidine.</text>
        <dbReference type="EC" id="2.7.13.3"/>
    </reaction>
</comment>
<evidence type="ECO:0000256" key="2">
    <source>
        <dbReference type="ARBA" id="ARBA00004651"/>
    </source>
</evidence>
<sequence>MLAVFMGLLMRRSFEESMLSEEYVIKNRIMGHLNASAGWQAIERGYGATIIGSGEGDSYSLFLDFLEMSRKGEAEVLQAERHIKKLLSVKSDKTFEEQLNKWRRGYEALLSARPRIASNDISKEEWLNTATLNINNEVDLSNTVFLPQRTEEKILYLNTVLRPNIARLCEYAGRERALIGNTIASGEPLSNETKNEIKRYRSIVEQSLDQVLILKDLPSTSSKMKKAIEEFENEFLQSFQILRENVFISSKKQEEKIKASSVQITKRKAIFRNYLTGVSNDLLNMSNHKSVRALAEALKAEEEAHLSERLSTVENLFKAFCRVKRIYTQIRYLNNSGHECVYVDFDGNTTKIIPGTQLQDKSDRDYFKETVNLLPGGIYTSSLDLNMEHGRIEVIHKPVIRFATPVFVDGKKAGIIVFDLLANTQSFLHADTEQERKEDYILANRNGFYLHHPDESKEWGMVKTLNKSHHNIRQDYPDVAEQILSGREGSVRLVSGIVIVYKPFFLNPETASGNFWIIIKRVKKVEYPVDAPTWIDRATKAINTGLAISNIAGEDANGVMLVMESTAKRNIQIIFLTFVFTILILVLFIWWSRNRVLMPIQKLTRITQKIAEGDFSFRAEVKSNNEIGLLSSSFNKMAVDLQKSNIDLCESEAQFRSLFEQAAVGIVHVALNGQFLRVNKRFCEITGYTEQEILERTYQDITYPDDLYAQNEARKKVLDGETSSYKIEKRYIRKDGTIIWGNLTAGLVIRKPGGEPNYFVSVLEEITERRKAEEQIRKLSHAIEQSSSTVLITDTEGNIEYANSRFTQLTGYSLEEAIGKTPRILKSGKTSPEVYKKLWKAIISGNEWLGELCNRKKNGELFWEYVSISPVKNSEGIITNFIAVKDDITEQKQKDRLFLQQTRQAQMGEMLSMIAHQWRQPLTSIGAIAVNTRNRLVLNKTDKEMIIESMKRIQDHVNYLSNSINDFRTFFKPNKVKEPVSVRGIIQKCLGLISKSFEINEIKIETSYKSGRGIESYPNELIQVFLNILKNIVDVVKDRKIENAIASIREYEKDGFIVIDITDNAGGIFDDIKDNIFLPYFSTKQEKQGTGLGLYMCKTIIEEHCKGHIMAQNIKGGANKSLRISRG</sequence>
<evidence type="ECO:0000256" key="13">
    <source>
        <dbReference type="SAM" id="Phobius"/>
    </source>
</evidence>
<dbReference type="InterPro" id="IPR048760">
    <property type="entry name" value="VP0354-like_sensor_dom"/>
</dbReference>
<feature type="transmembrane region" description="Helical" evidence="13">
    <location>
        <begin position="573"/>
        <end position="592"/>
    </location>
</feature>
<dbReference type="InterPro" id="IPR013655">
    <property type="entry name" value="PAS_fold_3"/>
</dbReference>
<dbReference type="GO" id="GO:0005524">
    <property type="term" value="F:ATP binding"/>
    <property type="evidence" value="ECO:0007669"/>
    <property type="project" value="UniProtKB-KW"/>
</dbReference>
<evidence type="ECO:0000256" key="5">
    <source>
        <dbReference type="ARBA" id="ARBA00022553"/>
    </source>
</evidence>
<gene>
    <name evidence="18" type="ORF">SCARUB_04830</name>
</gene>
<evidence type="ECO:0000259" key="16">
    <source>
        <dbReference type="PROSITE" id="PS50113"/>
    </source>
</evidence>
<dbReference type="Proteomes" id="UP000094056">
    <property type="component" value="Unassembled WGS sequence"/>
</dbReference>
<dbReference type="EC" id="2.7.13.3" evidence="3"/>
<dbReference type="NCBIfam" id="TIGR00229">
    <property type="entry name" value="sensory_box"/>
    <property type="match status" value="2"/>
</dbReference>
<dbReference type="InterPro" id="IPR000014">
    <property type="entry name" value="PAS"/>
</dbReference>
<keyword evidence="9 18" id="KW-0418">Kinase</keyword>
<dbReference type="SMART" id="SM00086">
    <property type="entry name" value="PAC"/>
    <property type="match status" value="2"/>
</dbReference>
<dbReference type="PROSITE" id="PS50112">
    <property type="entry name" value="PAS"/>
    <property type="match status" value="2"/>
</dbReference>
<evidence type="ECO:0000259" key="17">
    <source>
        <dbReference type="PROSITE" id="PS50885"/>
    </source>
</evidence>
<dbReference type="Pfam" id="PF21623">
    <property type="entry name" value="HK_sensor_dom_bact"/>
    <property type="match status" value="1"/>
</dbReference>
<reference evidence="18 19" key="1">
    <citation type="submission" date="2016-07" db="EMBL/GenBank/DDBJ databases">
        <title>Draft genome of Scalindua rubra, obtained from a brine-seawater interface in the Red Sea, sheds light on salt adaptation in anammox bacteria.</title>
        <authorList>
            <person name="Speth D.R."/>
            <person name="Lagkouvardos I."/>
            <person name="Wang Y."/>
            <person name="Qian P.-Y."/>
            <person name="Dutilh B.E."/>
            <person name="Jetten M.S."/>
        </authorList>
    </citation>
    <scope>NUCLEOTIDE SEQUENCE [LARGE SCALE GENOMIC DNA]</scope>
    <source>
        <strain evidence="18">BSI-1</strain>
    </source>
</reference>
<name>A0A1E3X3C9_9BACT</name>
<dbReference type="SMART" id="SM00304">
    <property type="entry name" value="HAMP"/>
    <property type="match status" value="1"/>
</dbReference>
<dbReference type="SUPFAM" id="SSF55874">
    <property type="entry name" value="ATPase domain of HSP90 chaperone/DNA topoisomerase II/histidine kinase"/>
    <property type="match status" value="1"/>
</dbReference>
<evidence type="ECO:0000256" key="3">
    <source>
        <dbReference type="ARBA" id="ARBA00012438"/>
    </source>
</evidence>
<dbReference type="SUPFAM" id="SSF55785">
    <property type="entry name" value="PYP-like sensor domain (PAS domain)"/>
    <property type="match status" value="2"/>
</dbReference>
<dbReference type="InterPro" id="IPR036097">
    <property type="entry name" value="HisK_dim/P_sf"/>
</dbReference>
<dbReference type="Pfam" id="PF08447">
    <property type="entry name" value="PAS_3"/>
    <property type="match status" value="1"/>
</dbReference>
<dbReference type="SUPFAM" id="SSF158472">
    <property type="entry name" value="HAMP domain-like"/>
    <property type="match status" value="1"/>
</dbReference>
<dbReference type="Pfam" id="PF00672">
    <property type="entry name" value="HAMP"/>
    <property type="match status" value="1"/>
</dbReference>
<dbReference type="InterPro" id="IPR003660">
    <property type="entry name" value="HAMP_dom"/>
</dbReference>
<dbReference type="PROSITE" id="PS50885">
    <property type="entry name" value="HAMP"/>
    <property type="match status" value="1"/>
</dbReference>
<feature type="domain" description="PAC" evidence="16">
    <location>
        <begin position="846"/>
        <end position="900"/>
    </location>
</feature>
<dbReference type="CDD" id="cd06225">
    <property type="entry name" value="HAMP"/>
    <property type="match status" value="1"/>
</dbReference>
<accession>A0A1E3X3C9</accession>
<evidence type="ECO:0000256" key="8">
    <source>
        <dbReference type="ARBA" id="ARBA00022741"/>
    </source>
</evidence>
<dbReference type="GO" id="GO:0005886">
    <property type="term" value="C:plasma membrane"/>
    <property type="evidence" value="ECO:0007669"/>
    <property type="project" value="UniProtKB-SubCell"/>
</dbReference>
<keyword evidence="5" id="KW-0597">Phosphoprotein</keyword>
<evidence type="ECO:0000256" key="9">
    <source>
        <dbReference type="ARBA" id="ARBA00022777"/>
    </source>
</evidence>
<evidence type="ECO:0000313" key="18">
    <source>
        <dbReference type="EMBL" id="ODS30062.1"/>
    </source>
</evidence>
<dbReference type="InterPro" id="IPR035965">
    <property type="entry name" value="PAS-like_dom_sf"/>
</dbReference>
<evidence type="ECO:0000256" key="4">
    <source>
        <dbReference type="ARBA" id="ARBA00022475"/>
    </source>
</evidence>
<dbReference type="PANTHER" id="PTHR43304">
    <property type="entry name" value="PHYTOCHROME-LIKE PROTEIN CPH1"/>
    <property type="match status" value="1"/>
</dbReference>
<feature type="domain" description="Histidine kinase" evidence="14">
    <location>
        <begin position="913"/>
        <end position="1127"/>
    </location>
</feature>
<dbReference type="EMBL" id="MAYW01000293">
    <property type="protein sequence ID" value="ODS30062.1"/>
    <property type="molecule type" value="Genomic_DNA"/>
</dbReference>